<dbReference type="InterPro" id="IPR013087">
    <property type="entry name" value="Znf_C2H2_type"/>
</dbReference>
<feature type="region of interest" description="Disordered" evidence="6">
    <location>
        <begin position="78"/>
        <end position="99"/>
    </location>
</feature>
<keyword evidence="3 5" id="KW-0863">Zinc-finger</keyword>
<dbReference type="AlphaFoldDB" id="A0A4Z2GXY3"/>
<keyword evidence="9" id="KW-1185">Reference proteome</keyword>
<dbReference type="EMBL" id="SRLO01000392">
    <property type="protein sequence ID" value="TNN57975.1"/>
    <property type="molecule type" value="Genomic_DNA"/>
</dbReference>
<keyword evidence="4" id="KW-0862">Zinc</keyword>
<evidence type="ECO:0000256" key="3">
    <source>
        <dbReference type="ARBA" id="ARBA00022771"/>
    </source>
</evidence>
<dbReference type="Gene3D" id="3.30.160.60">
    <property type="entry name" value="Classic Zinc Finger"/>
    <property type="match status" value="1"/>
</dbReference>
<accession>A0A4Z2GXY3</accession>
<evidence type="ECO:0000256" key="6">
    <source>
        <dbReference type="SAM" id="MobiDB-lite"/>
    </source>
</evidence>
<dbReference type="GO" id="GO:0000981">
    <property type="term" value="F:DNA-binding transcription factor activity, RNA polymerase II-specific"/>
    <property type="evidence" value="ECO:0007669"/>
    <property type="project" value="TreeGrafter"/>
</dbReference>
<reference evidence="8 9" key="1">
    <citation type="submission" date="2019-03" db="EMBL/GenBank/DDBJ databases">
        <title>First draft genome of Liparis tanakae, snailfish: a comprehensive survey of snailfish specific genes.</title>
        <authorList>
            <person name="Kim W."/>
            <person name="Song I."/>
            <person name="Jeong J.-H."/>
            <person name="Kim D."/>
            <person name="Kim S."/>
            <person name="Ryu S."/>
            <person name="Song J.Y."/>
            <person name="Lee S.K."/>
        </authorList>
    </citation>
    <scope>NUCLEOTIDE SEQUENCE [LARGE SCALE GENOMIC DNA]</scope>
    <source>
        <tissue evidence="8">Muscle</tissue>
    </source>
</reference>
<evidence type="ECO:0000259" key="7">
    <source>
        <dbReference type="PROSITE" id="PS50157"/>
    </source>
</evidence>
<dbReference type="PANTHER" id="PTHR23235:SF120">
    <property type="entry name" value="KRUPPEL-LIKE FACTOR 15"/>
    <property type="match status" value="1"/>
</dbReference>
<dbReference type="GO" id="GO:0008270">
    <property type="term" value="F:zinc ion binding"/>
    <property type="evidence" value="ECO:0007669"/>
    <property type="project" value="UniProtKB-KW"/>
</dbReference>
<feature type="region of interest" description="Disordered" evidence="6">
    <location>
        <begin position="33"/>
        <end position="63"/>
    </location>
</feature>
<feature type="compositionally biased region" description="Basic and acidic residues" evidence="6">
    <location>
        <begin position="141"/>
        <end position="152"/>
    </location>
</feature>
<dbReference type="PROSITE" id="PS00028">
    <property type="entry name" value="ZINC_FINGER_C2H2_1"/>
    <property type="match status" value="1"/>
</dbReference>
<feature type="compositionally biased region" description="Low complexity" evidence="6">
    <location>
        <begin position="78"/>
        <end position="90"/>
    </location>
</feature>
<dbReference type="OrthoDB" id="4748970at2759"/>
<evidence type="ECO:0000313" key="9">
    <source>
        <dbReference type="Proteomes" id="UP000314294"/>
    </source>
</evidence>
<evidence type="ECO:0000256" key="4">
    <source>
        <dbReference type="ARBA" id="ARBA00022833"/>
    </source>
</evidence>
<gene>
    <name evidence="8" type="primary">Klf2_2</name>
    <name evidence="8" type="ORF">EYF80_031799</name>
</gene>
<feature type="region of interest" description="Disordered" evidence="6">
    <location>
        <begin position="258"/>
        <end position="280"/>
    </location>
</feature>
<name>A0A4Z2GXY3_9TELE</name>
<keyword evidence="2" id="KW-0677">Repeat</keyword>
<dbReference type="SUPFAM" id="SSF57667">
    <property type="entry name" value="beta-beta-alpha zinc fingers"/>
    <property type="match status" value="1"/>
</dbReference>
<evidence type="ECO:0000313" key="8">
    <source>
        <dbReference type="EMBL" id="TNN57975.1"/>
    </source>
</evidence>
<organism evidence="8 9">
    <name type="scientific">Liparis tanakae</name>
    <name type="common">Tanaka's snailfish</name>
    <dbReference type="NCBI Taxonomy" id="230148"/>
    <lineage>
        <taxon>Eukaryota</taxon>
        <taxon>Metazoa</taxon>
        <taxon>Chordata</taxon>
        <taxon>Craniata</taxon>
        <taxon>Vertebrata</taxon>
        <taxon>Euteleostomi</taxon>
        <taxon>Actinopterygii</taxon>
        <taxon>Neopterygii</taxon>
        <taxon>Teleostei</taxon>
        <taxon>Neoteleostei</taxon>
        <taxon>Acanthomorphata</taxon>
        <taxon>Eupercaria</taxon>
        <taxon>Perciformes</taxon>
        <taxon>Cottioidei</taxon>
        <taxon>Cottales</taxon>
        <taxon>Liparidae</taxon>
        <taxon>Liparis</taxon>
    </lineage>
</organism>
<proteinExistence type="predicted"/>
<feature type="region of interest" description="Disordered" evidence="6">
    <location>
        <begin position="134"/>
        <end position="164"/>
    </location>
</feature>
<dbReference type="PANTHER" id="PTHR23235">
    <property type="entry name" value="KRUEPPEL-LIKE TRANSCRIPTION FACTOR"/>
    <property type="match status" value="1"/>
</dbReference>
<evidence type="ECO:0000256" key="2">
    <source>
        <dbReference type="ARBA" id="ARBA00022737"/>
    </source>
</evidence>
<dbReference type="CDD" id="cd21581">
    <property type="entry name" value="KLF1_N"/>
    <property type="match status" value="1"/>
</dbReference>
<evidence type="ECO:0000256" key="1">
    <source>
        <dbReference type="ARBA" id="ARBA00022723"/>
    </source>
</evidence>
<dbReference type="GO" id="GO:0000978">
    <property type="term" value="F:RNA polymerase II cis-regulatory region sequence-specific DNA binding"/>
    <property type="evidence" value="ECO:0007669"/>
    <property type="project" value="TreeGrafter"/>
</dbReference>
<evidence type="ECO:0000256" key="5">
    <source>
        <dbReference type="PROSITE-ProRule" id="PRU00042"/>
    </source>
</evidence>
<dbReference type="Proteomes" id="UP000314294">
    <property type="component" value="Unassembled WGS sequence"/>
</dbReference>
<sequence>MGASLLVEEFFAESSSPSNTIQVWKSEADSLLPDSLGNKASPGGSRQLQVSPPMTEELLDDDSQASWDIEFLLSDWSSPSPDLNPPLDSSEPQRLPQLDPHPAYQEVDVFQDPPGPEHMQMNSGCLMAELLSPTGTTAPELHPRGYKDERTARTSYPDPPDVDQYGFPLGGSYERHRRGAFTKVVSPWEPYYPHHHPSAGTFPDSRFIPLQAVTPEPRHYSYVPHFNHNANRFCEYPHGQTTGHLPLHQQAMLVAPQPPPGGLEGKRSRRAPGKKRPAVHSCEYPSCSKTYTKSSHLKAHLRTHTVLLEILVCYAKSHSCSDEELQRSGGGGGRGGGGVGSSGVRIRPRMNRGAGKEKTESCGGAEAFTSPSSLNGDFSTSGFSICLI</sequence>
<comment type="caution">
    <text evidence="8">The sequence shown here is derived from an EMBL/GenBank/DDBJ whole genome shotgun (WGS) entry which is preliminary data.</text>
</comment>
<feature type="compositionally biased region" description="Basic residues" evidence="6">
    <location>
        <begin position="267"/>
        <end position="278"/>
    </location>
</feature>
<dbReference type="InterPro" id="IPR036236">
    <property type="entry name" value="Znf_C2H2_sf"/>
</dbReference>
<feature type="domain" description="C2H2-type" evidence="7">
    <location>
        <begin position="280"/>
        <end position="305"/>
    </location>
</feature>
<feature type="compositionally biased region" description="Gly residues" evidence="6">
    <location>
        <begin position="328"/>
        <end position="341"/>
    </location>
</feature>
<feature type="region of interest" description="Disordered" evidence="6">
    <location>
        <begin position="324"/>
        <end position="366"/>
    </location>
</feature>
<protein>
    <submittedName>
        <fullName evidence="8">Krueppel-like factor 2</fullName>
    </submittedName>
</protein>
<dbReference type="PROSITE" id="PS50157">
    <property type="entry name" value="ZINC_FINGER_C2H2_2"/>
    <property type="match status" value="1"/>
</dbReference>
<keyword evidence="1" id="KW-0479">Metal-binding</keyword>